<dbReference type="SUPFAM" id="SSF49785">
    <property type="entry name" value="Galactose-binding domain-like"/>
    <property type="match status" value="1"/>
</dbReference>
<evidence type="ECO:0000256" key="2">
    <source>
        <dbReference type="ARBA" id="ARBA00022729"/>
    </source>
</evidence>
<evidence type="ECO:0000313" key="8">
    <source>
        <dbReference type="Proteomes" id="UP000447876"/>
    </source>
</evidence>
<organism evidence="7 8">
    <name type="scientific">Paenibacillus woosongensis</name>
    <dbReference type="NCBI Taxonomy" id="307580"/>
    <lineage>
        <taxon>Bacteria</taxon>
        <taxon>Bacillati</taxon>
        <taxon>Bacillota</taxon>
        <taxon>Bacilli</taxon>
        <taxon>Bacillales</taxon>
        <taxon>Paenibacillaceae</taxon>
        <taxon>Paenibacillus</taxon>
    </lineage>
</organism>
<sequence length="823" mass="91070">MRRYLKILLVLMVGCLILPASLAQAYQNPQTLSNEWETYGSGDPYILKFKGDYYLYVSTKDSETGIKAWSSPDLVNWTYAGLVATDPVTKGAYAPEVIYWNGYFYMYTSPGGNGHYVLRSESPTGPFTVQTPNKGLSIDGHVFIDDDGQWYFYRAEHGQMVAHPMSDPYTFGAGHQTGASISGGWTEGATVIKRNGKYYMTYTGNHVHSPAYRIDYAVSSNPLTGFVPASKQNPVVLSTEGPTIGLGHNGLVTGPDLDSLYMFYHNWKGYTPEGWPIRSINMDRVVWNGDKMLVLGPTATPQPDPDMPDFHDRFNRTAIGSNWYNVNGGHWGIYNQELMWQDSLGSTAAHKQITNAATDANYTAEFHMKQMNRGTSASPRYGATFSYVNEDNYGVAMLSELHNRLEVNFVVNGVPQEWGYASLPSGFDYSKWHSIRVEKSGNEFRIYVDQMLKIVQNANLGGGQIGYLTEDTHADFAYVAFSNKVDGSNAWDAYKPVPGKVEAVHYMSGGEGIAYHDTTANNLGGEYRKDAVDIRVNPEGGYNVGWNQSGEWLKYKVNVASTGAYDVTFRMATTMDGVQIRLWDGTTDLTGIVQIPNTGGWDEWRSITVKGIPLTQGLRELRVEFVTGEADFSSLEFQHHASVPHFSDSFDGGKSGDWKQWEGSWSVSDGLYHSAGGTFAKTTIGDDHWADYTVEADIRMNDGGGDSGIIIRGTNPANGLELGQGNADFLQGYYAYIKTDGVYLGKQNYNWSPLTGVNLALSTGTWHKMKVVVQGTNIKVYVGDMNVPKIDYNDNSETAFTHGKAGLRTAHQSTSFDNFAVYP</sequence>
<dbReference type="Gene3D" id="2.115.10.20">
    <property type="entry name" value="Glycosyl hydrolase domain, family 43"/>
    <property type="match status" value="1"/>
</dbReference>
<name>A0A7X3CMQ1_9BACL</name>
<dbReference type="Gene3D" id="2.60.120.560">
    <property type="entry name" value="Exo-inulinase, domain 1"/>
    <property type="match status" value="2"/>
</dbReference>
<evidence type="ECO:0000256" key="4">
    <source>
        <dbReference type="ARBA" id="ARBA00023295"/>
    </source>
</evidence>
<dbReference type="InterPro" id="IPR008979">
    <property type="entry name" value="Galactose-bd-like_sf"/>
</dbReference>
<evidence type="ECO:0000259" key="6">
    <source>
        <dbReference type="PROSITE" id="PS51175"/>
    </source>
</evidence>
<comment type="similarity">
    <text evidence="1">Belongs to the glycosyl hydrolase 43 family.</text>
</comment>
<dbReference type="InterPro" id="IPR006584">
    <property type="entry name" value="Cellulose-bd_IV"/>
</dbReference>
<dbReference type="PANTHER" id="PTHR42812">
    <property type="entry name" value="BETA-XYLOSIDASE"/>
    <property type="match status" value="1"/>
</dbReference>
<evidence type="ECO:0000256" key="1">
    <source>
        <dbReference type="ARBA" id="ARBA00009865"/>
    </source>
</evidence>
<dbReference type="InterPro" id="IPR051795">
    <property type="entry name" value="Glycosyl_Hydrlase_43"/>
</dbReference>
<dbReference type="PANTHER" id="PTHR42812:SF14">
    <property type="entry name" value="SECRETED PROTEIN"/>
    <property type="match status" value="1"/>
</dbReference>
<dbReference type="GO" id="GO:0004553">
    <property type="term" value="F:hydrolase activity, hydrolyzing O-glycosyl compounds"/>
    <property type="evidence" value="ECO:0007669"/>
    <property type="project" value="InterPro"/>
</dbReference>
<dbReference type="GO" id="GO:0030246">
    <property type="term" value="F:carbohydrate binding"/>
    <property type="evidence" value="ECO:0007669"/>
    <property type="project" value="InterPro"/>
</dbReference>
<dbReference type="GO" id="GO:0005975">
    <property type="term" value="P:carbohydrate metabolic process"/>
    <property type="evidence" value="ECO:0007669"/>
    <property type="project" value="InterPro"/>
</dbReference>
<keyword evidence="4" id="KW-0326">Glycosidase</keyword>
<dbReference type="Pfam" id="PF04616">
    <property type="entry name" value="Glyco_hydro_43"/>
    <property type="match status" value="1"/>
</dbReference>
<proteinExistence type="inferred from homology"/>
<dbReference type="Gene3D" id="2.60.120.260">
    <property type="entry name" value="Galactose-binding domain-like"/>
    <property type="match status" value="1"/>
</dbReference>
<keyword evidence="3 7" id="KW-0378">Hydrolase</keyword>
<comment type="caution">
    <text evidence="7">The sequence shown here is derived from an EMBL/GenBank/DDBJ whole genome shotgun (WGS) entry which is preliminary data.</text>
</comment>
<feature type="domain" description="CBM6" evidence="6">
    <location>
        <begin position="513"/>
        <end position="638"/>
    </location>
</feature>
<dbReference type="InterPro" id="IPR005084">
    <property type="entry name" value="CBM6"/>
</dbReference>
<accession>A0A7X3CMQ1</accession>
<feature type="chain" id="PRO_5031335348" evidence="5">
    <location>
        <begin position="26"/>
        <end position="823"/>
    </location>
</feature>
<dbReference type="InterPro" id="IPR023296">
    <property type="entry name" value="Glyco_hydro_beta-prop_sf"/>
</dbReference>
<dbReference type="CDD" id="cd04080">
    <property type="entry name" value="CBM6_cellulase-like"/>
    <property type="match status" value="1"/>
</dbReference>
<dbReference type="SUPFAM" id="SSF75005">
    <property type="entry name" value="Arabinanase/levansucrase/invertase"/>
    <property type="match status" value="1"/>
</dbReference>
<dbReference type="InterPro" id="IPR010496">
    <property type="entry name" value="AL/BT2_dom"/>
</dbReference>
<dbReference type="InterPro" id="IPR006710">
    <property type="entry name" value="Glyco_hydro_43"/>
</dbReference>
<protein>
    <submittedName>
        <fullName evidence="7">Family 43 glycosylhydrolase</fullName>
    </submittedName>
</protein>
<gene>
    <name evidence="7" type="ORF">GNP95_10505</name>
</gene>
<reference evidence="7 8" key="1">
    <citation type="submission" date="2019-11" db="EMBL/GenBank/DDBJ databases">
        <title>Draft genome sequences of five Paenibacillus species of dairy origin.</title>
        <authorList>
            <person name="Olajide A.M."/>
            <person name="Chen S."/>
            <person name="Lapointe G."/>
        </authorList>
    </citation>
    <scope>NUCLEOTIDE SEQUENCE [LARGE SCALE GENOMIC DNA]</scope>
    <source>
        <strain evidence="7 8">12CR55</strain>
    </source>
</reference>
<dbReference type="Pfam" id="PF03422">
    <property type="entry name" value="CBM_6"/>
    <property type="match status" value="1"/>
</dbReference>
<evidence type="ECO:0000313" key="7">
    <source>
        <dbReference type="EMBL" id="MUG45430.1"/>
    </source>
</evidence>
<dbReference type="PROSITE" id="PS51175">
    <property type="entry name" value="CBM6"/>
    <property type="match status" value="1"/>
</dbReference>
<dbReference type="Proteomes" id="UP000447876">
    <property type="component" value="Unassembled WGS sequence"/>
</dbReference>
<dbReference type="EMBL" id="WNZW01000002">
    <property type="protein sequence ID" value="MUG45430.1"/>
    <property type="molecule type" value="Genomic_DNA"/>
</dbReference>
<feature type="signal peptide" evidence="5">
    <location>
        <begin position="1"/>
        <end position="25"/>
    </location>
</feature>
<evidence type="ECO:0000256" key="5">
    <source>
        <dbReference type="SAM" id="SignalP"/>
    </source>
</evidence>
<evidence type="ECO:0000256" key="3">
    <source>
        <dbReference type="ARBA" id="ARBA00022801"/>
    </source>
</evidence>
<dbReference type="SMART" id="SM00606">
    <property type="entry name" value="CBD_IV"/>
    <property type="match status" value="1"/>
</dbReference>
<keyword evidence="2 5" id="KW-0732">Signal</keyword>
<dbReference type="AlphaFoldDB" id="A0A7X3CMQ1"/>
<dbReference type="Pfam" id="PF06439">
    <property type="entry name" value="3keto-disac_hyd"/>
    <property type="match status" value="1"/>
</dbReference>
<dbReference type="RefSeq" id="WP_155610757.1">
    <property type="nucleotide sequence ID" value="NZ_WNZW01000002.1"/>
</dbReference>
<dbReference type="CDD" id="cd08991">
    <property type="entry name" value="GH43_HoAraf43-like"/>
    <property type="match status" value="1"/>
</dbReference>
<dbReference type="OrthoDB" id="9801455at2"/>